<reference evidence="3" key="2">
    <citation type="journal article" date="2022" name="Proc. Natl. Acad. Sci. U.S.A.">
        <title>Diploid-dominant life cycles characterize the early evolution of Fungi.</title>
        <authorList>
            <person name="Amses K.R."/>
            <person name="Simmons D.R."/>
            <person name="Longcore J.E."/>
            <person name="Mondo S.J."/>
            <person name="Seto K."/>
            <person name="Jeronimo G.H."/>
            <person name="Bonds A.E."/>
            <person name="Quandt C.A."/>
            <person name="Davis W.J."/>
            <person name="Chang Y."/>
            <person name="Federici B.A."/>
            <person name="Kuo A."/>
            <person name="LaButti K."/>
            <person name="Pangilinan J."/>
            <person name="Andreopoulos W."/>
            <person name="Tritt A."/>
            <person name="Riley R."/>
            <person name="Hundley H."/>
            <person name="Johnson J."/>
            <person name="Lipzen A."/>
            <person name="Barry K."/>
            <person name="Lang B.F."/>
            <person name="Cuomo C.A."/>
            <person name="Buchler N.E."/>
            <person name="Grigoriev I.V."/>
            <person name="Spatafora J.W."/>
            <person name="Stajich J.E."/>
            <person name="James T.Y."/>
        </authorList>
    </citation>
    <scope>NUCLEOTIDE SEQUENCE</scope>
    <source>
        <strain evidence="3">AG</strain>
    </source>
</reference>
<dbReference type="PANTHER" id="PTHR28089">
    <property type="entry name" value="PROTEIN ZDS1-RELATED"/>
    <property type="match status" value="1"/>
</dbReference>
<name>A0AAD5EDG6_UMBRA</name>
<comment type="caution">
    <text evidence="3">The sequence shown here is derived from an EMBL/GenBank/DDBJ whole genome shotgun (WGS) entry which is preliminary data.</text>
</comment>
<feature type="compositionally biased region" description="Acidic residues" evidence="1">
    <location>
        <begin position="117"/>
        <end position="132"/>
    </location>
</feature>
<dbReference type="SMART" id="SM01327">
    <property type="entry name" value="Zds_C"/>
    <property type="match status" value="1"/>
</dbReference>
<feature type="region of interest" description="Disordered" evidence="1">
    <location>
        <begin position="115"/>
        <end position="178"/>
    </location>
</feature>
<feature type="domain" description="Protein Zds1 C-terminal" evidence="2">
    <location>
        <begin position="476"/>
        <end position="528"/>
    </location>
</feature>
<feature type="region of interest" description="Disordered" evidence="1">
    <location>
        <begin position="337"/>
        <end position="439"/>
    </location>
</feature>
<evidence type="ECO:0000313" key="3">
    <source>
        <dbReference type="EMBL" id="KAI8580240.1"/>
    </source>
</evidence>
<dbReference type="PANTHER" id="PTHR28089:SF1">
    <property type="entry name" value="PROTEIN ZDS1-RELATED"/>
    <property type="match status" value="1"/>
</dbReference>
<dbReference type="EMBL" id="MU620914">
    <property type="protein sequence ID" value="KAI8580240.1"/>
    <property type="molecule type" value="Genomic_DNA"/>
</dbReference>
<dbReference type="RefSeq" id="XP_051445244.1">
    <property type="nucleotide sequence ID" value="XM_051588663.1"/>
</dbReference>
<dbReference type="InterPro" id="IPR040206">
    <property type="entry name" value="Zds1/2"/>
</dbReference>
<accession>A0AAD5EDG6</accession>
<evidence type="ECO:0000259" key="2">
    <source>
        <dbReference type="SMART" id="SM01327"/>
    </source>
</evidence>
<dbReference type="Pfam" id="PF08632">
    <property type="entry name" value="Zds_C"/>
    <property type="match status" value="1"/>
</dbReference>
<dbReference type="GO" id="GO:0030010">
    <property type="term" value="P:establishment of cell polarity"/>
    <property type="evidence" value="ECO:0007669"/>
    <property type="project" value="TreeGrafter"/>
</dbReference>
<dbReference type="GO" id="GO:0005737">
    <property type="term" value="C:cytoplasm"/>
    <property type="evidence" value="ECO:0007669"/>
    <property type="project" value="TreeGrafter"/>
</dbReference>
<feature type="compositionally biased region" description="Low complexity" evidence="1">
    <location>
        <begin position="416"/>
        <end position="439"/>
    </location>
</feature>
<feature type="compositionally biased region" description="Acidic residues" evidence="1">
    <location>
        <begin position="657"/>
        <end position="676"/>
    </location>
</feature>
<feature type="compositionally biased region" description="Acidic residues" evidence="1">
    <location>
        <begin position="163"/>
        <end position="172"/>
    </location>
</feature>
<protein>
    <recommendedName>
        <fullName evidence="2">Protein Zds1 C-terminal domain-containing protein</fullName>
    </recommendedName>
</protein>
<feature type="compositionally biased region" description="Polar residues" evidence="1">
    <location>
        <begin position="234"/>
        <end position="243"/>
    </location>
</feature>
<feature type="compositionally biased region" description="Low complexity" evidence="1">
    <location>
        <begin position="466"/>
        <end position="479"/>
    </location>
</feature>
<feature type="region of interest" description="Disordered" evidence="1">
    <location>
        <begin position="225"/>
        <end position="275"/>
    </location>
</feature>
<sequence>MMGSVNVQPLSLNLSNVVEKDPNVPSPPPTPTNGLMRNLSVTSLRRTNSTERKEQTGDVINIETPNPSHLYWVPAEQHPEIAPAEFNYWLEEHAFNSDRRPRIRRRRSVLSVSYTPDDIEAEEEPMGDDDQSKDDQAKDSVETTLAILESRSETHEDNSVLDHEEEEEEEEVDTSRKDRIRRSLSLNLPIISEQSDHINVFDRNSSPFDASRVLVPKADSSLLRRGARTKIRRNSTMDSISASSHDEPNAGRPTRKRSRNASAGTGSDVSRIGMVPPGGISLQDAPVIFIEDEPIQEEPTNIIISPPQNNNTNRVAGPRTSSLPSASMRDMLADKLKADSQPVVDATPSNIPIAADTPSTNELTLPKAPSPSPSTSTGRKSTWSRLFLRAADDSNKTKRNTVTKSEVVEERPLSVPETLSPSSTRSTSPAPSESLASASGRKFGSLSSLFSRASVRPAGSKTDTNSNKVASATKVASKKVPPLPKRLPIHVERAIYRLSHMKLANPRRPLQHQVLISNFMFWYLSIVDASKANNSNGEMVTAAAAAAVSPELDGFDKKGKKINKFVAAGKKRRQEIIQNKQRKVALAHERMGGRRSETVIPAVQYDKQVLRHHPLPHVGPRGPLMTPQQYIGTASAPTGFVVPQQYLHPATKPSSEGESDGEDDEEDDEDDDEDDNVQWPLPPKAPSHTPPLDLHPAHLGSFGMDMIKLDDEEDDVPLALYRKSH</sequence>
<proteinExistence type="predicted"/>
<dbReference type="GeneID" id="75914008"/>
<feature type="region of interest" description="Disordered" evidence="1">
    <location>
        <begin position="649"/>
        <end position="699"/>
    </location>
</feature>
<feature type="compositionally biased region" description="Pro residues" evidence="1">
    <location>
        <begin position="680"/>
        <end position="689"/>
    </location>
</feature>
<reference evidence="3" key="1">
    <citation type="submission" date="2021-06" db="EMBL/GenBank/DDBJ databases">
        <authorList>
            <consortium name="DOE Joint Genome Institute"/>
            <person name="Mondo S.J."/>
            <person name="Amses K.R."/>
            <person name="Simmons D.R."/>
            <person name="Longcore J.E."/>
            <person name="Seto K."/>
            <person name="Alves G.H."/>
            <person name="Bonds A.E."/>
            <person name="Quandt C.A."/>
            <person name="Davis W.J."/>
            <person name="Chang Y."/>
            <person name="Letcher P.M."/>
            <person name="Powell M.J."/>
            <person name="Kuo A."/>
            <person name="Labutti K."/>
            <person name="Pangilinan J."/>
            <person name="Andreopoulos W."/>
            <person name="Tritt A."/>
            <person name="Riley R."/>
            <person name="Hundley H."/>
            <person name="Johnson J."/>
            <person name="Lipzen A."/>
            <person name="Barry K."/>
            <person name="Berbee M.L."/>
            <person name="Buchler N.E."/>
            <person name="Grigoriev I.V."/>
            <person name="Spatafora J.W."/>
            <person name="Stajich J.E."/>
            <person name="James T.Y."/>
        </authorList>
    </citation>
    <scope>NUCLEOTIDE SEQUENCE</scope>
    <source>
        <strain evidence="3">AG</strain>
    </source>
</reference>
<feature type="compositionally biased region" description="Basic and acidic residues" evidence="1">
    <location>
        <begin position="150"/>
        <end position="162"/>
    </location>
</feature>
<gene>
    <name evidence="3" type="ORF">K450DRAFT_238803</name>
</gene>
<evidence type="ECO:0000313" key="4">
    <source>
        <dbReference type="Proteomes" id="UP001206595"/>
    </source>
</evidence>
<dbReference type="Proteomes" id="UP001206595">
    <property type="component" value="Unassembled WGS sequence"/>
</dbReference>
<feature type="region of interest" description="Disordered" evidence="1">
    <location>
        <begin position="299"/>
        <end position="325"/>
    </location>
</feature>
<dbReference type="AlphaFoldDB" id="A0AAD5EDG6"/>
<organism evidence="3 4">
    <name type="scientific">Umbelopsis ramanniana AG</name>
    <dbReference type="NCBI Taxonomy" id="1314678"/>
    <lineage>
        <taxon>Eukaryota</taxon>
        <taxon>Fungi</taxon>
        <taxon>Fungi incertae sedis</taxon>
        <taxon>Mucoromycota</taxon>
        <taxon>Mucoromycotina</taxon>
        <taxon>Umbelopsidomycetes</taxon>
        <taxon>Umbelopsidales</taxon>
        <taxon>Umbelopsidaceae</taxon>
        <taxon>Umbelopsis</taxon>
    </lineage>
</organism>
<dbReference type="GO" id="GO:0010971">
    <property type="term" value="P:positive regulation of G2/M transition of mitotic cell cycle"/>
    <property type="evidence" value="ECO:0007669"/>
    <property type="project" value="TreeGrafter"/>
</dbReference>
<feature type="region of interest" description="Disordered" evidence="1">
    <location>
        <begin position="17"/>
        <end position="36"/>
    </location>
</feature>
<evidence type="ECO:0000256" key="1">
    <source>
        <dbReference type="SAM" id="MobiDB-lite"/>
    </source>
</evidence>
<keyword evidence="4" id="KW-1185">Reference proteome</keyword>
<dbReference type="InterPro" id="IPR013941">
    <property type="entry name" value="ZDS1_C"/>
</dbReference>
<feature type="region of interest" description="Disordered" evidence="1">
    <location>
        <begin position="455"/>
        <end position="479"/>
    </location>
</feature>